<evidence type="ECO:0000256" key="1">
    <source>
        <dbReference type="ARBA" id="ARBA00004141"/>
    </source>
</evidence>
<evidence type="ECO:0000256" key="5">
    <source>
        <dbReference type="SAM" id="Phobius"/>
    </source>
</evidence>
<sequence length="123" mass="13570">MQTENINTNNSALDGKSIAIISYLTIIGWIIAYVMHNNSKTQLGAFHLRQSLFLMLTGFATAIAQSLFLFIPILGWLISILLYLVLLGLFVLWILGLIAAINGEEKKVPVLGDKAQEILKGIQ</sequence>
<keyword evidence="2 5" id="KW-0812">Transmembrane</keyword>
<evidence type="ECO:0000256" key="3">
    <source>
        <dbReference type="ARBA" id="ARBA00022989"/>
    </source>
</evidence>
<organism evidence="6 7">
    <name type="scientific">Lacibacter luteus</name>
    <dbReference type="NCBI Taxonomy" id="2508719"/>
    <lineage>
        <taxon>Bacteria</taxon>
        <taxon>Pseudomonadati</taxon>
        <taxon>Bacteroidota</taxon>
        <taxon>Chitinophagia</taxon>
        <taxon>Chitinophagales</taxon>
        <taxon>Chitinophagaceae</taxon>
        <taxon>Lacibacter</taxon>
    </lineage>
</organism>
<evidence type="ECO:0000313" key="7">
    <source>
        <dbReference type="Proteomes" id="UP000290204"/>
    </source>
</evidence>
<proteinExistence type="predicted"/>
<dbReference type="InterPro" id="IPR019109">
    <property type="entry name" value="MamF_MmsF"/>
</dbReference>
<name>A0A4Q1CMT9_9BACT</name>
<keyword evidence="3 5" id="KW-1133">Transmembrane helix</keyword>
<feature type="transmembrane region" description="Helical" evidence="5">
    <location>
        <begin position="17"/>
        <end position="36"/>
    </location>
</feature>
<keyword evidence="7" id="KW-1185">Reference proteome</keyword>
<dbReference type="RefSeq" id="WP_129129485.1">
    <property type="nucleotide sequence ID" value="NZ_SDHW01000001.1"/>
</dbReference>
<dbReference type="Pfam" id="PF09685">
    <property type="entry name" value="MamF_MmsF"/>
    <property type="match status" value="1"/>
</dbReference>
<accession>A0A4Q1CMT9</accession>
<comment type="subcellular location">
    <subcellularLocation>
        <location evidence="1">Membrane</location>
        <topology evidence="1">Multi-pass membrane protein</topology>
    </subcellularLocation>
</comment>
<evidence type="ECO:0000256" key="2">
    <source>
        <dbReference type="ARBA" id="ARBA00022692"/>
    </source>
</evidence>
<dbReference type="AlphaFoldDB" id="A0A4Q1CMT9"/>
<keyword evidence="4 5" id="KW-0472">Membrane</keyword>
<dbReference type="OrthoDB" id="6400719at2"/>
<gene>
    <name evidence="6" type="ORF">ESA94_03620</name>
</gene>
<reference evidence="6 7" key="1">
    <citation type="submission" date="2019-01" db="EMBL/GenBank/DDBJ databases">
        <title>Lacibacter sp. strain TTM-7.</title>
        <authorList>
            <person name="Chen W.-M."/>
        </authorList>
    </citation>
    <scope>NUCLEOTIDE SEQUENCE [LARGE SCALE GENOMIC DNA]</scope>
    <source>
        <strain evidence="6 7">TTM-7</strain>
    </source>
</reference>
<feature type="transmembrane region" description="Helical" evidence="5">
    <location>
        <begin position="80"/>
        <end position="101"/>
    </location>
</feature>
<protein>
    <recommendedName>
        <fullName evidence="8">DUF4870 domain-containing protein</fullName>
    </recommendedName>
</protein>
<evidence type="ECO:0008006" key="8">
    <source>
        <dbReference type="Google" id="ProtNLM"/>
    </source>
</evidence>
<comment type="caution">
    <text evidence="6">The sequence shown here is derived from an EMBL/GenBank/DDBJ whole genome shotgun (WGS) entry which is preliminary data.</text>
</comment>
<feature type="transmembrane region" description="Helical" evidence="5">
    <location>
        <begin position="52"/>
        <end position="74"/>
    </location>
</feature>
<dbReference type="Proteomes" id="UP000290204">
    <property type="component" value="Unassembled WGS sequence"/>
</dbReference>
<evidence type="ECO:0000313" key="6">
    <source>
        <dbReference type="EMBL" id="RXK62114.1"/>
    </source>
</evidence>
<evidence type="ECO:0000256" key="4">
    <source>
        <dbReference type="ARBA" id="ARBA00023136"/>
    </source>
</evidence>
<dbReference type="EMBL" id="SDHW01000001">
    <property type="protein sequence ID" value="RXK62114.1"/>
    <property type="molecule type" value="Genomic_DNA"/>
</dbReference>